<accession>A0A7I9ZWF5</accession>
<dbReference type="InterPro" id="IPR033904">
    <property type="entry name" value="Trans_IPPS_HH"/>
</dbReference>
<dbReference type="SUPFAM" id="SSF48576">
    <property type="entry name" value="Terpenoid synthases"/>
    <property type="match status" value="1"/>
</dbReference>
<dbReference type="UniPathway" id="UPA00799"/>
<dbReference type="AlphaFoldDB" id="A0A7I9ZWF5"/>
<dbReference type="PANTHER" id="PTHR31480">
    <property type="entry name" value="BIFUNCTIONAL LYCOPENE CYCLASE/PHYTOENE SYNTHASE"/>
    <property type="match status" value="1"/>
</dbReference>
<evidence type="ECO:0000313" key="3">
    <source>
        <dbReference type="EMBL" id="GFH04988.1"/>
    </source>
</evidence>
<evidence type="ECO:0000256" key="1">
    <source>
        <dbReference type="ARBA" id="ARBA00004684"/>
    </source>
</evidence>
<dbReference type="Pfam" id="PF00494">
    <property type="entry name" value="SQS_PSY"/>
    <property type="match status" value="1"/>
</dbReference>
<name>A0A7I9ZWF5_9MYCO</name>
<organism evidence="3 4">
    <name type="scientific">Mycolicibacterium hippocampi</name>
    <dbReference type="NCBI Taxonomy" id="659824"/>
    <lineage>
        <taxon>Bacteria</taxon>
        <taxon>Bacillati</taxon>
        <taxon>Actinomycetota</taxon>
        <taxon>Actinomycetes</taxon>
        <taxon>Mycobacteriales</taxon>
        <taxon>Mycobacteriaceae</taxon>
        <taxon>Mycolicibacterium</taxon>
    </lineage>
</organism>
<dbReference type="SFLD" id="SFLDS00005">
    <property type="entry name" value="Isoprenoid_Synthase_Type_I"/>
    <property type="match status" value="1"/>
</dbReference>
<sequence>MIGSELDAAGVHDEALRDAYRRCRAINAEHGRTFFLATRLLSPAQRPAVHALYGFARRADDVLDGFDSRSPTQRAEELQALAAALFARLVEKRQAADDDPVVEAVVDTARSYQLDWQLFDDFLASMRMDLTVTDYPDRAALDRYMYGSAEVIGLQLLPVLGTVAPREEAAPYAAALGKAFQLTNFLRDIDEDLTRGRIYLPADELAAHGVDREVLTWCQQQRRTDRRLRAALMEQHAFTRRIYTQAQRGIALLHPRSRPCVSTALTLYSGILDRIEEMDFAVFTQRARVSTARRLQVASVGLVRAWRARATRSQEVRPSTGTSI</sequence>
<evidence type="ECO:0000313" key="4">
    <source>
        <dbReference type="Proteomes" id="UP000465304"/>
    </source>
</evidence>
<dbReference type="GO" id="GO:0016117">
    <property type="term" value="P:carotenoid biosynthetic process"/>
    <property type="evidence" value="ECO:0007669"/>
    <property type="project" value="UniProtKB-ARBA"/>
</dbReference>
<keyword evidence="2" id="KW-0808">Transferase</keyword>
<dbReference type="InterPro" id="IPR044843">
    <property type="entry name" value="Trans_IPPS_bact-type"/>
</dbReference>
<dbReference type="InterPro" id="IPR019845">
    <property type="entry name" value="Squalene/phytoene_synthase_CS"/>
</dbReference>
<reference evidence="3 4" key="1">
    <citation type="journal article" date="2019" name="Emerg. Microbes Infect.">
        <title>Comprehensive subspecies identification of 175 nontuberculous mycobacteria species based on 7547 genomic profiles.</title>
        <authorList>
            <person name="Matsumoto Y."/>
            <person name="Kinjo T."/>
            <person name="Motooka D."/>
            <person name="Nabeya D."/>
            <person name="Jung N."/>
            <person name="Uechi K."/>
            <person name="Horii T."/>
            <person name="Iida T."/>
            <person name="Fujita J."/>
            <person name="Nakamura S."/>
        </authorList>
    </citation>
    <scope>NUCLEOTIDE SEQUENCE [LARGE SCALE GENOMIC DNA]</scope>
    <source>
        <strain evidence="3 4">JCM 30996</strain>
    </source>
</reference>
<dbReference type="RefSeq" id="WP_163894396.1">
    <property type="nucleotide sequence ID" value="NZ_BLLB01000002.1"/>
</dbReference>
<comment type="pathway">
    <text evidence="1">Carotenoid biosynthesis; phytoene biosynthesis.</text>
</comment>
<dbReference type="InterPro" id="IPR008949">
    <property type="entry name" value="Isoprenoid_synthase_dom_sf"/>
</dbReference>
<dbReference type="GO" id="GO:0004311">
    <property type="term" value="F:geranylgeranyl diphosphate synthase activity"/>
    <property type="evidence" value="ECO:0007669"/>
    <property type="project" value="InterPro"/>
</dbReference>
<dbReference type="GO" id="GO:0051996">
    <property type="term" value="F:squalene synthase [NAD(P)H] activity"/>
    <property type="evidence" value="ECO:0007669"/>
    <property type="project" value="InterPro"/>
</dbReference>
<comment type="caution">
    <text evidence="3">The sequence shown here is derived from an EMBL/GenBank/DDBJ whole genome shotgun (WGS) entry which is preliminary data.</text>
</comment>
<dbReference type="Proteomes" id="UP000465304">
    <property type="component" value="Unassembled WGS sequence"/>
</dbReference>
<protein>
    <submittedName>
        <fullName evidence="3">Phytoene synthase</fullName>
    </submittedName>
</protein>
<gene>
    <name evidence="3" type="ORF">MHIP_54710</name>
</gene>
<dbReference type="SFLD" id="SFLDG01212">
    <property type="entry name" value="Phytoene_synthase_like"/>
    <property type="match status" value="1"/>
</dbReference>
<keyword evidence="4" id="KW-1185">Reference proteome</keyword>
<proteinExistence type="predicted"/>
<dbReference type="InterPro" id="IPR002060">
    <property type="entry name" value="Squ/phyt_synthse"/>
</dbReference>
<dbReference type="PROSITE" id="PS01045">
    <property type="entry name" value="SQUALEN_PHYTOEN_SYN_2"/>
    <property type="match status" value="1"/>
</dbReference>
<dbReference type="Gene3D" id="1.10.600.10">
    <property type="entry name" value="Farnesyl Diphosphate Synthase"/>
    <property type="match status" value="1"/>
</dbReference>
<dbReference type="CDD" id="cd00683">
    <property type="entry name" value="Trans_IPPS_HH"/>
    <property type="match status" value="1"/>
</dbReference>
<dbReference type="SFLD" id="SFLDG01018">
    <property type="entry name" value="Squalene/Phytoene_Synthase_Lik"/>
    <property type="match status" value="1"/>
</dbReference>
<dbReference type="EMBL" id="BLLB01000002">
    <property type="protein sequence ID" value="GFH04988.1"/>
    <property type="molecule type" value="Genomic_DNA"/>
</dbReference>
<evidence type="ECO:0000256" key="2">
    <source>
        <dbReference type="ARBA" id="ARBA00022679"/>
    </source>
</evidence>